<evidence type="ECO:0000256" key="4">
    <source>
        <dbReference type="ARBA" id="ARBA00022723"/>
    </source>
</evidence>
<evidence type="ECO:0000259" key="7">
    <source>
        <dbReference type="PROSITE" id="PS51918"/>
    </source>
</evidence>
<dbReference type="PROSITE" id="PS51918">
    <property type="entry name" value="RADICAL_SAM"/>
    <property type="match status" value="1"/>
</dbReference>
<dbReference type="GO" id="GO:0051539">
    <property type="term" value="F:4 iron, 4 sulfur cluster binding"/>
    <property type="evidence" value="ECO:0007669"/>
    <property type="project" value="UniProtKB-KW"/>
</dbReference>
<dbReference type="InterPro" id="IPR013785">
    <property type="entry name" value="Aldolase_TIM"/>
</dbReference>
<comment type="cofactor">
    <cofactor evidence="1">
        <name>[4Fe-4S] cluster</name>
        <dbReference type="ChEBI" id="CHEBI:49883"/>
    </cofactor>
</comment>
<dbReference type="InterPro" id="IPR007197">
    <property type="entry name" value="rSAM"/>
</dbReference>
<dbReference type="InterPro" id="IPR058240">
    <property type="entry name" value="rSAM_sf"/>
</dbReference>
<dbReference type="AlphaFoldDB" id="A0A387HFV7"/>
<keyword evidence="4" id="KW-0479">Metal-binding</keyword>
<dbReference type="SFLD" id="SFLDG01386">
    <property type="entry name" value="main_SPASM_domain-containing"/>
    <property type="match status" value="1"/>
</dbReference>
<evidence type="ECO:0000256" key="2">
    <source>
        <dbReference type="ARBA" id="ARBA00022485"/>
    </source>
</evidence>
<dbReference type="SFLD" id="SFLDG01067">
    <property type="entry name" value="SPASM/twitch_domain_containing"/>
    <property type="match status" value="1"/>
</dbReference>
<dbReference type="Gene3D" id="3.20.20.70">
    <property type="entry name" value="Aldolase class I"/>
    <property type="match status" value="1"/>
</dbReference>
<dbReference type="InterPro" id="IPR000385">
    <property type="entry name" value="MoaA_NifB_PqqE_Fe-S-bd_CS"/>
</dbReference>
<dbReference type="EMBL" id="CP032698">
    <property type="protein sequence ID" value="AYG79662.1"/>
    <property type="molecule type" value="Genomic_DNA"/>
</dbReference>
<keyword evidence="3" id="KW-0949">S-adenosyl-L-methionine</keyword>
<dbReference type="PROSITE" id="PS01305">
    <property type="entry name" value="MOAA_NIFB_PQQE"/>
    <property type="match status" value="1"/>
</dbReference>
<dbReference type="CDD" id="cd01335">
    <property type="entry name" value="Radical_SAM"/>
    <property type="match status" value="1"/>
</dbReference>
<protein>
    <submittedName>
        <fullName evidence="8">Anaerobic sulfatase-maturating enzyme</fullName>
        <ecNumber evidence="8">1.1.99.-</ecNumber>
    </submittedName>
</protein>
<dbReference type="SFLD" id="SFLDG01072">
    <property type="entry name" value="dehydrogenase_like"/>
    <property type="match status" value="1"/>
</dbReference>
<dbReference type="SUPFAM" id="SSF102114">
    <property type="entry name" value="Radical SAM enzymes"/>
    <property type="match status" value="1"/>
</dbReference>
<keyword evidence="5" id="KW-0408">Iron</keyword>
<name>A0A387HFV7_9ACTN</name>
<keyword evidence="9" id="KW-1185">Reference proteome</keyword>
<dbReference type="Proteomes" id="UP000271554">
    <property type="component" value="Chromosome"/>
</dbReference>
<dbReference type="PANTHER" id="PTHR43273:SF8">
    <property type="entry name" value="RADICAL SAM DOMAIN PROTEIN"/>
    <property type="match status" value="1"/>
</dbReference>
<dbReference type="GO" id="GO:0016491">
    <property type="term" value="F:oxidoreductase activity"/>
    <property type="evidence" value="ECO:0007669"/>
    <property type="project" value="UniProtKB-KW"/>
</dbReference>
<dbReference type="KEGG" id="shun:DWB77_01777"/>
<organism evidence="8 9">
    <name type="scientific">Streptomyces hundungensis</name>
    <dbReference type="NCBI Taxonomy" id="1077946"/>
    <lineage>
        <taxon>Bacteria</taxon>
        <taxon>Bacillati</taxon>
        <taxon>Actinomycetota</taxon>
        <taxon>Actinomycetes</taxon>
        <taxon>Kitasatosporales</taxon>
        <taxon>Streptomycetaceae</taxon>
        <taxon>Streptomyces</taxon>
    </lineage>
</organism>
<gene>
    <name evidence="8" type="primary">chuR_1</name>
    <name evidence="8" type="ORF">DWB77_01777</name>
</gene>
<dbReference type="PANTHER" id="PTHR43273">
    <property type="entry name" value="ANAEROBIC SULFATASE-MATURATING ENZYME HOMOLOG ASLB-RELATED"/>
    <property type="match status" value="1"/>
</dbReference>
<keyword evidence="2" id="KW-0004">4Fe-4S</keyword>
<reference evidence="8 9" key="1">
    <citation type="submission" date="2018-10" db="EMBL/GenBank/DDBJ databases">
        <title>Relationship between Morphology and Antimicrobial Activity in Streptomyces.</title>
        <authorList>
            <person name="Kang H.J."/>
            <person name="Kim S.B."/>
        </authorList>
    </citation>
    <scope>NUCLEOTIDE SEQUENCE [LARGE SCALE GENOMIC DNA]</scope>
    <source>
        <strain evidence="8 9">BH38</strain>
    </source>
</reference>
<evidence type="ECO:0000256" key="1">
    <source>
        <dbReference type="ARBA" id="ARBA00001966"/>
    </source>
</evidence>
<evidence type="ECO:0000256" key="5">
    <source>
        <dbReference type="ARBA" id="ARBA00023004"/>
    </source>
</evidence>
<sequence>MSVDASPQRGEVGAAGREPMPPYLQLVVKVSKFCNLRCRYCYEFPSLGDRAAMTVEQVRNMIRHVGEWLADQPGRTADFVWHGGEPLLMPPDFYREVKRAQEEFLEPASIPYGNSVQTNLYRLTDDDLALMRDVFDDVGVSVDLVGGQRVNVAGRQAQPRVLAHMQRLMDEGLNFGCITVLSRSTAPHVAEIHRFFEDMNLGFRMLPIYRTGYPGQQAEHELSAQEIVEAFKTLTDRWLVSDSFINVEPIEGYAAQVVHALSGADNRRYYDKELSETILVIDTDGSVYSNGDAYDPALCHGNIFTDSLSSTRRSASFAEALRQSRQRVTDTCTGCRFHGSCSGFFAAESTPEQRWRDPATGLSVCGVVLPVQEYIEERLTALGLVDGVTRRLDRALLERRALD</sequence>
<feature type="domain" description="Radical SAM core" evidence="7">
    <location>
        <begin position="20"/>
        <end position="246"/>
    </location>
</feature>
<dbReference type="OrthoDB" id="9782387at2"/>
<evidence type="ECO:0000313" key="9">
    <source>
        <dbReference type="Proteomes" id="UP000271554"/>
    </source>
</evidence>
<dbReference type="InterPro" id="IPR023867">
    <property type="entry name" value="Sulphatase_maturase_rSAM"/>
</dbReference>
<evidence type="ECO:0000256" key="6">
    <source>
        <dbReference type="ARBA" id="ARBA00023014"/>
    </source>
</evidence>
<dbReference type="EC" id="1.1.99.-" evidence="8"/>
<dbReference type="GO" id="GO:0046872">
    <property type="term" value="F:metal ion binding"/>
    <property type="evidence" value="ECO:0007669"/>
    <property type="project" value="UniProtKB-KW"/>
</dbReference>
<keyword evidence="8" id="KW-0560">Oxidoreductase</keyword>
<proteinExistence type="predicted"/>
<keyword evidence="6" id="KW-0411">Iron-sulfur</keyword>
<evidence type="ECO:0000256" key="3">
    <source>
        <dbReference type="ARBA" id="ARBA00022691"/>
    </source>
</evidence>
<dbReference type="SFLD" id="SFLDS00029">
    <property type="entry name" value="Radical_SAM"/>
    <property type="match status" value="1"/>
</dbReference>
<accession>A0A387HFV7</accession>
<evidence type="ECO:0000313" key="8">
    <source>
        <dbReference type="EMBL" id="AYG79662.1"/>
    </source>
</evidence>
<dbReference type="RefSeq" id="WP_120720725.1">
    <property type="nucleotide sequence ID" value="NZ_CP032698.1"/>
</dbReference>
<dbReference type="Pfam" id="PF04055">
    <property type="entry name" value="Radical_SAM"/>
    <property type="match status" value="1"/>
</dbReference>